<dbReference type="EMBL" id="BLLB01000002">
    <property type="protein sequence ID" value="GFH02948.1"/>
    <property type="molecule type" value="Genomic_DNA"/>
</dbReference>
<dbReference type="Proteomes" id="UP000465304">
    <property type="component" value="Unassembled WGS sequence"/>
</dbReference>
<dbReference type="InterPro" id="IPR036661">
    <property type="entry name" value="Luciferase-like_sf"/>
</dbReference>
<evidence type="ECO:0000313" key="4">
    <source>
        <dbReference type="Proteomes" id="UP000465304"/>
    </source>
</evidence>
<organism evidence="3 4">
    <name type="scientific">Mycolicibacterium hippocampi</name>
    <dbReference type="NCBI Taxonomy" id="659824"/>
    <lineage>
        <taxon>Bacteria</taxon>
        <taxon>Bacillati</taxon>
        <taxon>Actinomycetota</taxon>
        <taxon>Actinomycetes</taxon>
        <taxon>Mycobacteriales</taxon>
        <taxon>Mycobacteriaceae</taxon>
        <taxon>Mycolicibacterium</taxon>
    </lineage>
</organism>
<comment type="caution">
    <text evidence="3">The sequence shown here is derived from an EMBL/GenBank/DDBJ whole genome shotgun (WGS) entry which is preliminary data.</text>
</comment>
<evidence type="ECO:0000256" key="1">
    <source>
        <dbReference type="ARBA" id="ARBA00023002"/>
    </source>
</evidence>
<dbReference type="RefSeq" id="WP_163890273.1">
    <property type="nucleotide sequence ID" value="NZ_BLLB01000002.1"/>
</dbReference>
<dbReference type="AlphaFoldDB" id="A0A7I9ZQI9"/>
<sequence>MTGFHLGFPSHSVADVHMSDWGDLAAEAERMGFDALWHSNERFFRDMFVRMTVSATRTTSITLGGAVADGYAANPALTAQTLATVSELADGRVTLAVGAGGSGLPMMGLSRSAVTETTRAAYESIAGLLAGETVTRQTAAFTLRAANLKIVPDQHLPLWIASRGRRMLEMAGGAAEGVMIASQASPAGLARSLSHVLRGAAAHGRGDAALRTMARVDTCVHTDAERAREGCRLMVAKLLWMSFPDRRFVTDAGLSVPEELEEIIATRNYDALEAVADLVPDSMIDTFCWAGTPDQLVDRVSAVLDEVEVTDIGFWLLRAPGQSLREALALLAQTLTELRRRLSGPETAQ</sequence>
<proteinExistence type="predicted"/>
<keyword evidence="1" id="KW-0560">Oxidoreductase</keyword>
<gene>
    <name evidence="3" type="ORF">MHIP_34310</name>
</gene>
<keyword evidence="4" id="KW-1185">Reference proteome</keyword>
<dbReference type="InterPro" id="IPR050564">
    <property type="entry name" value="F420-G6PD/mer"/>
</dbReference>
<dbReference type="PANTHER" id="PTHR43244:SF1">
    <property type="entry name" value="5,10-METHYLENETETRAHYDROMETHANOPTERIN REDUCTASE"/>
    <property type="match status" value="1"/>
</dbReference>
<evidence type="ECO:0000259" key="2">
    <source>
        <dbReference type="Pfam" id="PF00296"/>
    </source>
</evidence>
<evidence type="ECO:0000313" key="3">
    <source>
        <dbReference type="EMBL" id="GFH02948.1"/>
    </source>
</evidence>
<dbReference type="InterPro" id="IPR011251">
    <property type="entry name" value="Luciferase-like_dom"/>
</dbReference>
<dbReference type="SUPFAM" id="SSF51679">
    <property type="entry name" value="Bacterial luciferase-like"/>
    <property type="match status" value="1"/>
</dbReference>
<reference evidence="3 4" key="1">
    <citation type="journal article" date="2019" name="Emerg. Microbes Infect.">
        <title>Comprehensive subspecies identification of 175 nontuberculous mycobacteria species based on 7547 genomic profiles.</title>
        <authorList>
            <person name="Matsumoto Y."/>
            <person name="Kinjo T."/>
            <person name="Motooka D."/>
            <person name="Nabeya D."/>
            <person name="Jung N."/>
            <person name="Uechi K."/>
            <person name="Horii T."/>
            <person name="Iida T."/>
            <person name="Fujita J."/>
            <person name="Nakamura S."/>
        </authorList>
    </citation>
    <scope>NUCLEOTIDE SEQUENCE [LARGE SCALE GENOMIC DNA]</scope>
    <source>
        <strain evidence="3 4">JCM 30996</strain>
    </source>
</reference>
<dbReference type="GO" id="GO:0016705">
    <property type="term" value="F:oxidoreductase activity, acting on paired donors, with incorporation or reduction of molecular oxygen"/>
    <property type="evidence" value="ECO:0007669"/>
    <property type="project" value="InterPro"/>
</dbReference>
<dbReference type="CDD" id="cd01097">
    <property type="entry name" value="Tetrahydromethanopterin_reductase"/>
    <property type="match status" value="1"/>
</dbReference>
<dbReference type="Pfam" id="PF00296">
    <property type="entry name" value="Bac_luciferase"/>
    <property type="match status" value="1"/>
</dbReference>
<feature type="domain" description="Luciferase-like" evidence="2">
    <location>
        <begin position="16"/>
        <end position="302"/>
    </location>
</feature>
<dbReference type="PANTHER" id="PTHR43244">
    <property type="match status" value="1"/>
</dbReference>
<name>A0A7I9ZQI9_9MYCO</name>
<dbReference type="Gene3D" id="3.20.20.30">
    <property type="entry name" value="Luciferase-like domain"/>
    <property type="match status" value="1"/>
</dbReference>
<protein>
    <submittedName>
        <fullName evidence="3">5,10-methylenetetrahydromethanopterin reductase</fullName>
    </submittedName>
</protein>
<accession>A0A7I9ZQI9</accession>